<dbReference type="OrthoDB" id="432483at2759"/>
<dbReference type="Gene3D" id="3.30.200.20">
    <property type="entry name" value="Phosphorylase Kinase, domain 1"/>
    <property type="match status" value="1"/>
</dbReference>
<keyword evidence="4" id="KW-0808">Transferase</keyword>
<dbReference type="PROSITE" id="PS00108">
    <property type="entry name" value="PROTEIN_KINASE_ST"/>
    <property type="match status" value="1"/>
</dbReference>
<comment type="catalytic activity">
    <reaction evidence="8">
        <text>L-threonyl-[protein] + ATP = O-phospho-L-threonyl-[protein] + ADP + H(+)</text>
        <dbReference type="Rhea" id="RHEA:46608"/>
        <dbReference type="Rhea" id="RHEA-COMP:11060"/>
        <dbReference type="Rhea" id="RHEA-COMP:11605"/>
        <dbReference type="ChEBI" id="CHEBI:15378"/>
        <dbReference type="ChEBI" id="CHEBI:30013"/>
        <dbReference type="ChEBI" id="CHEBI:30616"/>
        <dbReference type="ChEBI" id="CHEBI:61977"/>
        <dbReference type="ChEBI" id="CHEBI:456216"/>
        <dbReference type="EC" id="2.7.11.1"/>
    </reaction>
</comment>
<dbReference type="CDD" id="cd05574">
    <property type="entry name" value="STKc_phototropin_like"/>
    <property type="match status" value="1"/>
</dbReference>
<dbReference type="AlphaFoldDB" id="A0A0D0VGY5"/>
<feature type="compositionally biased region" description="Low complexity" evidence="10">
    <location>
        <begin position="285"/>
        <end position="296"/>
    </location>
</feature>
<dbReference type="EC" id="2.7.11.1" evidence="2"/>
<keyword evidence="3" id="KW-0723">Serine/threonine-protein kinase</keyword>
<evidence type="ECO:0000256" key="3">
    <source>
        <dbReference type="ARBA" id="ARBA00022527"/>
    </source>
</evidence>
<dbReference type="SMART" id="SM00220">
    <property type="entry name" value="S_TKc"/>
    <property type="match status" value="1"/>
</dbReference>
<evidence type="ECO:0000256" key="6">
    <source>
        <dbReference type="ARBA" id="ARBA00022777"/>
    </source>
</evidence>
<gene>
    <name evidence="12" type="ORF">I312_04190</name>
</gene>
<evidence type="ECO:0000256" key="10">
    <source>
        <dbReference type="SAM" id="MobiDB-lite"/>
    </source>
</evidence>
<dbReference type="GO" id="GO:0005524">
    <property type="term" value="F:ATP binding"/>
    <property type="evidence" value="ECO:0007669"/>
    <property type="project" value="UniProtKB-KW"/>
</dbReference>
<dbReference type="HOGENOM" id="CLU_000288_84_0_1"/>
<evidence type="ECO:0000256" key="2">
    <source>
        <dbReference type="ARBA" id="ARBA00012513"/>
    </source>
</evidence>
<feature type="compositionally biased region" description="Polar residues" evidence="10">
    <location>
        <begin position="12"/>
        <end position="24"/>
    </location>
</feature>
<evidence type="ECO:0000256" key="8">
    <source>
        <dbReference type="ARBA" id="ARBA00047899"/>
    </source>
</evidence>
<dbReference type="Gene3D" id="1.10.510.10">
    <property type="entry name" value="Transferase(Phosphotransferase) domain 1"/>
    <property type="match status" value="1"/>
</dbReference>
<evidence type="ECO:0000256" key="4">
    <source>
        <dbReference type="ARBA" id="ARBA00022679"/>
    </source>
</evidence>
<keyword evidence="5" id="KW-0547">Nucleotide-binding</keyword>
<protein>
    <recommendedName>
        <fullName evidence="2">non-specific serine/threonine protein kinase</fullName>
        <ecNumber evidence="2">2.7.11.1</ecNumber>
    </recommendedName>
</protein>
<evidence type="ECO:0000256" key="9">
    <source>
        <dbReference type="ARBA" id="ARBA00048679"/>
    </source>
</evidence>
<organism evidence="12">
    <name type="scientific">Cryptococcus bacillisporus CA1280</name>
    <dbReference type="NCBI Taxonomy" id="1296109"/>
    <lineage>
        <taxon>Eukaryota</taxon>
        <taxon>Fungi</taxon>
        <taxon>Dikarya</taxon>
        <taxon>Basidiomycota</taxon>
        <taxon>Agaricomycotina</taxon>
        <taxon>Tremellomycetes</taxon>
        <taxon>Tremellales</taxon>
        <taxon>Cryptococcaceae</taxon>
        <taxon>Cryptococcus</taxon>
        <taxon>Cryptococcus gattii species complex</taxon>
    </lineage>
</organism>
<feature type="compositionally biased region" description="Low complexity" evidence="10">
    <location>
        <begin position="418"/>
        <end position="433"/>
    </location>
</feature>
<dbReference type="SUPFAM" id="SSF56112">
    <property type="entry name" value="Protein kinase-like (PK-like)"/>
    <property type="match status" value="1"/>
</dbReference>
<feature type="compositionally biased region" description="Low complexity" evidence="10">
    <location>
        <begin position="261"/>
        <end position="273"/>
    </location>
</feature>
<feature type="domain" description="Protein kinase" evidence="11">
    <location>
        <begin position="529"/>
        <end position="815"/>
    </location>
</feature>
<evidence type="ECO:0000259" key="11">
    <source>
        <dbReference type="PROSITE" id="PS50011"/>
    </source>
</evidence>
<name>A0A0D0VGY5_CRYGA</name>
<comment type="catalytic activity">
    <reaction evidence="9">
        <text>L-seryl-[protein] + ATP = O-phospho-L-seryl-[protein] + ADP + H(+)</text>
        <dbReference type="Rhea" id="RHEA:17989"/>
        <dbReference type="Rhea" id="RHEA-COMP:9863"/>
        <dbReference type="Rhea" id="RHEA-COMP:11604"/>
        <dbReference type="ChEBI" id="CHEBI:15378"/>
        <dbReference type="ChEBI" id="CHEBI:29999"/>
        <dbReference type="ChEBI" id="CHEBI:30616"/>
        <dbReference type="ChEBI" id="CHEBI:83421"/>
        <dbReference type="ChEBI" id="CHEBI:456216"/>
        <dbReference type="EC" id="2.7.11.1"/>
    </reaction>
</comment>
<feature type="compositionally biased region" description="Polar residues" evidence="10">
    <location>
        <begin position="308"/>
        <end position="328"/>
    </location>
</feature>
<dbReference type="FunFam" id="1.10.510.10:FF:000121">
    <property type="entry name" value="Serine/threonine-protein kinase nrc-2"/>
    <property type="match status" value="1"/>
</dbReference>
<dbReference type="PANTHER" id="PTHR45637">
    <property type="entry name" value="FLIPPASE KINASE 1-RELATED"/>
    <property type="match status" value="1"/>
</dbReference>
<dbReference type="PROSITE" id="PS50011">
    <property type="entry name" value="PROTEIN_KINASE_DOM"/>
    <property type="match status" value="1"/>
</dbReference>
<feature type="compositionally biased region" description="Low complexity" evidence="10">
    <location>
        <begin position="171"/>
        <end position="193"/>
    </location>
</feature>
<feature type="region of interest" description="Disordered" evidence="10">
    <location>
        <begin position="874"/>
        <end position="939"/>
    </location>
</feature>
<feature type="compositionally biased region" description="Polar residues" evidence="10">
    <location>
        <begin position="443"/>
        <end position="458"/>
    </location>
</feature>
<evidence type="ECO:0000313" key="12">
    <source>
        <dbReference type="EMBL" id="KIR46701.1"/>
    </source>
</evidence>
<accession>A0A0D0VGY5</accession>
<keyword evidence="7" id="KW-0067">ATP-binding</keyword>
<feature type="compositionally biased region" description="Low complexity" evidence="10">
    <location>
        <begin position="210"/>
        <end position="224"/>
    </location>
</feature>
<sequence>MSSLASPHPTASIPTSDSYYSAVQSPGPGPSSGSNTSSKWKSVFKLNRTATIGRGKENRSALGGESLGLENKEQQPFPREVSPSVVTEPYLPPHGTQLRAHTDPYPPRSFSVKKNPSSASVGHVDSKVLHEEDMPKTREDGSSESFNVHPNSSNGNLQTASTSGEQSRPYSSVTDSASASASASTTERTSHSSGGHFLPTDGSLHGSAASIRSPSGGPLGIGSLKSRFFSAPLSAPAGKGKHDKSKSEKYRGLGKVATDFTPSTAPPSSAGGASSTGGGRKKSDGSSSFSSRGAASPRTPARPKREPSANSSKRMPFGQTNDNGANSGSVAARFLRRVVSAPNTKALFSNGLFSNAPDVPPLPTPKSQPTGSISSKEKPSSPVMVVGSSEGQIDLTSSPDSDQVPSFSPFSNSSTLYTSQTSHTTPASASATPTPSPLRQKNLFLNRTASPSPSQGSGLSAKGTRANRSLTTGTAPVLKNIRELQGNLGSSPGGNGHLDGEGRHKQVFRRTYSSNSIKAKQVEVTASSFQKIKLLGKGDVGKVYLVREKKTDKLFAMKVLSKKEMIKRNKIKRALAEQEILATANHPFIVTLFHSFQSQDYLFFVLDYCMGGEFFRALQTRPGKCLSEEHAKFYAAEVTAALEYLHLNGYIYRDLKPENILLHQSGHIMLSDFDLSKQSGEAGGAPAAIRHGGPNGQTILVDTRSCIADFRTNSFVGTEEYIAPEVIKGHSHSSAVDWWTLGILVYEMIFATTPFKGPNRNATFANVMKNEVLFPGSVPVSSNCKSCIRKLLIKDENKRLGSASGASEVKQHKWFASVNWGLLRNMTPPIIPEESNGIDTINFRPLRESKSIDFDRDDLTTDIIHAKAGSPSIYGNATPGMLTPKELVQPTSSSSPSGAGGASGQSSSAMPIPGSVRGYEKEKNPFGEFSSVTRDFGEC</sequence>
<keyword evidence="6 12" id="KW-0418">Kinase</keyword>
<feature type="compositionally biased region" description="Basic and acidic residues" evidence="10">
    <location>
        <begin position="124"/>
        <end position="141"/>
    </location>
</feature>
<dbReference type="InterPro" id="IPR008271">
    <property type="entry name" value="Ser/Thr_kinase_AS"/>
</dbReference>
<feature type="region of interest" description="Disordered" evidence="10">
    <location>
        <begin position="1"/>
        <end position="328"/>
    </location>
</feature>
<dbReference type="InterPro" id="IPR011009">
    <property type="entry name" value="Kinase-like_dom_sf"/>
</dbReference>
<evidence type="ECO:0000256" key="1">
    <source>
        <dbReference type="ARBA" id="ARBA00009903"/>
    </source>
</evidence>
<dbReference type="EMBL" id="KN847983">
    <property type="protein sequence ID" value="KIR46701.1"/>
    <property type="molecule type" value="Genomic_DNA"/>
</dbReference>
<reference evidence="12" key="1">
    <citation type="submission" date="2015-01" db="EMBL/GenBank/DDBJ databases">
        <title>The Genome Sequence of Cryptococcus gattii CA1280.</title>
        <authorList>
            <consortium name="The Broad Institute Genomics Platform"/>
            <person name="Cuomo C."/>
            <person name="Litvintseva A."/>
            <person name="Chen Y."/>
            <person name="Heitman J."/>
            <person name="Sun S."/>
            <person name="Springer D."/>
            <person name="Dromer F."/>
            <person name="Young S."/>
            <person name="Zeng Q."/>
            <person name="Gargeya S."/>
            <person name="Abouelleil A."/>
            <person name="Alvarado L."/>
            <person name="Chapman S.B."/>
            <person name="Gainer-Dewar J."/>
            <person name="Goldberg J."/>
            <person name="Griggs A."/>
            <person name="Gujja S."/>
            <person name="Hansen M."/>
            <person name="Howarth C."/>
            <person name="Imamovic A."/>
            <person name="Larimer J."/>
            <person name="Murphy C."/>
            <person name="Naylor J."/>
            <person name="Pearson M."/>
            <person name="Priest M."/>
            <person name="Roberts A."/>
            <person name="Saif S."/>
            <person name="Shea T."/>
            <person name="Sykes S."/>
            <person name="Wortman J."/>
            <person name="Nusbaum C."/>
            <person name="Birren B."/>
        </authorList>
    </citation>
    <scope>NUCLEOTIDE SEQUENCE [LARGE SCALE GENOMIC DNA]</scope>
    <source>
        <strain evidence="12">CA1280</strain>
    </source>
</reference>
<evidence type="ECO:0000256" key="5">
    <source>
        <dbReference type="ARBA" id="ARBA00022741"/>
    </source>
</evidence>
<dbReference type="FunFam" id="3.30.200.20:FF:001236">
    <property type="entry name" value="AGC/RSK protein kinase"/>
    <property type="match status" value="1"/>
</dbReference>
<feature type="compositionally biased region" description="Polar residues" evidence="10">
    <location>
        <begin position="143"/>
        <end position="170"/>
    </location>
</feature>
<evidence type="ECO:0000256" key="7">
    <source>
        <dbReference type="ARBA" id="ARBA00022840"/>
    </source>
</evidence>
<comment type="similarity">
    <text evidence="1">Belongs to the protein kinase superfamily. AGC Ser/Thr protein kinase family.</text>
</comment>
<feature type="compositionally biased region" description="Polar residues" evidence="10">
    <location>
        <begin position="389"/>
        <end position="417"/>
    </location>
</feature>
<dbReference type="GO" id="GO:0004674">
    <property type="term" value="F:protein serine/threonine kinase activity"/>
    <property type="evidence" value="ECO:0007669"/>
    <property type="project" value="UniProtKB-KW"/>
</dbReference>
<proteinExistence type="inferred from homology"/>
<dbReference type="InterPro" id="IPR000719">
    <property type="entry name" value="Prot_kinase_dom"/>
</dbReference>
<dbReference type="Pfam" id="PF00069">
    <property type="entry name" value="Pkinase"/>
    <property type="match status" value="1"/>
</dbReference>
<feature type="region of interest" description="Disordered" evidence="10">
    <location>
        <begin position="350"/>
        <end position="476"/>
    </location>
</feature>